<name>A0ABV0Y3M4_9TELE</name>
<dbReference type="Proteomes" id="UP001469553">
    <property type="component" value="Unassembled WGS sequence"/>
</dbReference>
<sequence length="107" mass="12122">MVLALYLQAHPLKENRRTQLRGIFTCLSTLHRSLQVAVEFFPHGRKDSSLTGDHRNYSAHCLPTTDAVGRTYFPTSLPILSLNNSSIDPLTQFLVPVQPRIYCLKIN</sequence>
<organism evidence="1 2">
    <name type="scientific">Ameca splendens</name>
    <dbReference type="NCBI Taxonomy" id="208324"/>
    <lineage>
        <taxon>Eukaryota</taxon>
        <taxon>Metazoa</taxon>
        <taxon>Chordata</taxon>
        <taxon>Craniata</taxon>
        <taxon>Vertebrata</taxon>
        <taxon>Euteleostomi</taxon>
        <taxon>Actinopterygii</taxon>
        <taxon>Neopterygii</taxon>
        <taxon>Teleostei</taxon>
        <taxon>Neoteleostei</taxon>
        <taxon>Acanthomorphata</taxon>
        <taxon>Ovalentaria</taxon>
        <taxon>Atherinomorphae</taxon>
        <taxon>Cyprinodontiformes</taxon>
        <taxon>Goodeidae</taxon>
        <taxon>Ameca</taxon>
    </lineage>
</organism>
<comment type="caution">
    <text evidence="1">The sequence shown here is derived from an EMBL/GenBank/DDBJ whole genome shotgun (WGS) entry which is preliminary data.</text>
</comment>
<dbReference type="EMBL" id="JAHRIP010020658">
    <property type="protein sequence ID" value="MEQ2288321.1"/>
    <property type="molecule type" value="Genomic_DNA"/>
</dbReference>
<evidence type="ECO:0000313" key="1">
    <source>
        <dbReference type="EMBL" id="MEQ2288321.1"/>
    </source>
</evidence>
<accession>A0ABV0Y3M4</accession>
<keyword evidence="2" id="KW-1185">Reference proteome</keyword>
<gene>
    <name evidence="1" type="ORF">AMECASPLE_021447</name>
</gene>
<protein>
    <submittedName>
        <fullName evidence="1">Uncharacterized protein</fullName>
    </submittedName>
</protein>
<evidence type="ECO:0000313" key="2">
    <source>
        <dbReference type="Proteomes" id="UP001469553"/>
    </source>
</evidence>
<reference evidence="1 2" key="1">
    <citation type="submission" date="2021-06" db="EMBL/GenBank/DDBJ databases">
        <authorList>
            <person name="Palmer J.M."/>
        </authorList>
    </citation>
    <scope>NUCLEOTIDE SEQUENCE [LARGE SCALE GENOMIC DNA]</scope>
    <source>
        <strain evidence="1 2">AS_MEX2019</strain>
        <tissue evidence="1">Muscle</tissue>
    </source>
</reference>
<proteinExistence type="predicted"/>